<evidence type="ECO:0000256" key="1">
    <source>
        <dbReference type="SAM" id="MobiDB-lite"/>
    </source>
</evidence>
<organism evidence="2 3">
    <name type="scientific">Lichenifustis flavocetrariae</name>
    <dbReference type="NCBI Taxonomy" id="2949735"/>
    <lineage>
        <taxon>Bacteria</taxon>
        <taxon>Pseudomonadati</taxon>
        <taxon>Pseudomonadota</taxon>
        <taxon>Alphaproteobacteria</taxon>
        <taxon>Hyphomicrobiales</taxon>
        <taxon>Lichenihabitantaceae</taxon>
        <taxon>Lichenifustis</taxon>
    </lineage>
</organism>
<keyword evidence="3" id="KW-1185">Reference proteome</keyword>
<accession>A0AA41YT73</accession>
<feature type="region of interest" description="Disordered" evidence="1">
    <location>
        <begin position="35"/>
        <end position="57"/>
    </location>
</feature>
<dbReference type="RefSeq" id="WP_282582935.1">
    <property type="nucleotide sequence ID" value="NZ_JAMOIM010000001.1"/>
</dbReference>
<protein>
    <submittedName>
        <fullName evidence="2">Uncharacterized protein</fullName>
    </submittedName>
</protein>
<dbReference type="AlphaFoldDB" id="A0AA41YT73"/>
<evidence type="ECO:0000313" key="3">
    <source>
        <dbReference type="Proteomes" id="UP001165667"/>
    </source>
</evidence>
<evidence type="ECO:0000313" key="2">
    <source>
        <dbReference type="EMBL" id="MCW6506577.1"/>
    </source>
</evidence>
<proteinExistence type="predicted"/>
<name>A0AA41YT73_9HYPH</name>
<dbReference type="EMBL" id="JAMOIM010000001">
    <property type="protein sequence ID" value="MCW6506577.1"/>
    <property type="molecule type" value="Genomic_DNA"/>
</dbReference>
<dbReference type="Proteomes" id="UP001165667">
    <property type="component" value="Unassembled WGS sequence"/>
</dbReference>
<feature type="compositionally biased region" description="Basic and acidic residues" evidence="1">
    <location>
        <begin position="47"/>
        <end position="57"/>
    </location>
</feature>
<reference evidence="2" key="1">
    <citation type="submission" date="2022-05" db="EMBL/GenBank/DDBJ databases">
        <authorList>
            <person name="Pankratov T."/>
        </authorList>
    </citation>
    <scope>NUCLEOTIDE SEQUENCE</scope>
    <source>
        <strain evidence="2">BP6-180914</strain>
    </source>
</reference>
<comment type="caution">
    <text evidence="2">The sequence shown here is derived from an EMBL/GenBank/DDBJ whole genome shotgun (WGS) entry which is preliminary data.</text>
</comment>
<sequence>MAENDAVHPVPPEDLPAAEHEAALKLAEARRLAKEKLDGAGLTPDRSLPKVHPDDGT</sequence>
<gene>
    <name evidence="2" type="ORF">M8523_00905</name>
</gene>